<dbReference type="InterPro" id="IPR032675">
    <property type="entry name" value="LRR_dom_sf"/>
</dbReference>
<reference evidence="3 4" key="1">
    <citation type="submission" date="2024-07" db="EMBL/GenBank/DDBJ databases">
        <title>Chromosome-level genome assembly of the water stick insect Ranatra chinensis (Heteroptera: Nepidae).</title>
        <authorList>
            <person name="Liu X."/>
        </authorList>
    </citation>
    <scope>NUCLEOTIDE SEQUENCE [LARGE SCALE GENOMIC DNA]</scope>
    <source>
        <strain evidence="3">Cailab_2021Rc</strain>
        <tissue evidence="3">Muscle</tissue>
    </source>
</reference>
<protein>
    <submittedName>
        <fullName evidence="3">Uncharacterized protein</fullName>
    </submittedName>
</protein>
<feature type="compositionally biased region" description="Acidic residues" evidence="2">
    <location>
        <begin position="86"/>
        <end position="150"/>
    </location>
</feature>
<proteinExistence type="predicted"/>
<dbReference type="InterPro" id="IPR001611">
    <property type="entry name" value="Leu-rich_rpt"/>
</dbReference>
<feature type="compositionally biased region" description="Acidic residues" evidence="2">
    <location>
        <begin position="14"/>
        <end position="48"/>
    </location>
</feature>
<evidence type="ECO:0000313" key="4">
    <source>
        <dbReference type="Proteomes" id="UP001558652"/>
    </source>
</evidence>
<dbReference type="PANTHER" id="PTHR24111">
    <property type="entry name" value="LEUCINE-RICH REPEAT-CONTAINING PROTEIN 34"/>
    <property type="match status" value="1"/>
</dbReference>
<dbReference type="Proteomes" id="UP001558652">
    <property type="component" value="Unassembled WGS sequence"/>
</dbReference>
<gene>
    <name evidence="3" type="ORF">AAG570_011625</name>
</gene>
<keyword evidence="1" id="KW-0677">Repeat</keyword>
<evidence type="ECO:0000256" key="2">
    <source>
        <dbReference type="SAM" id="MobiDB-lite"/>
    </source>
</evidence>
<dbReference type="InterPro" id="IPR052201">
    <property type="entry name" value="LRR-containing_regulator"/>
</dbReference>
<accession>A0ABD0YL91</accession>
<dbReference type="PANTHER" id="PTHR24111:SF0">
    <property type="entry name" value="LEUCINE-RICH REPEAT-CONTAINING PROTEIN"/>
    <property type="match status" value="1"/>
</dbReference>
<evidence type="ECO:0000313" key="3">
    <source>
        <dbReference type="EMBL" id="KAL1132015.1"/>
    </source>
</evidence>
<name>A0ABD0YL91_9HEMI</name>
<organism evidence="3 4">
    <name type="scientific">Ranatra chinensis</name>
    <dbReference type="NCBI Taxonomy" id="642074"/>
    <lineage>
        <taxon>Eukaryota</taxon>
        <taxon>Metazoa</taxon>
        <taxon>Ecdysozoa</taxon>
        <taxon>Arthropoda</taxon>
        <taxon>Hexapoda</taxon>
        <taxon>Insecta</taxon>
        <taxon>Pterygota</taxon>
        <taxon>Neoptera</taxon>
        <taxon>Paraneoptera</taxon>
        <taxon>Hemiptera</taxon>
        <taxon>Heteroptera</taxon>
        <taxon>Panheteroptera</taxon>
        <taxon>Nepomorpha</taxon>
        <taxon>Nepidae</taxon>
        <taxon>Ranatrinae</taxon>
        <taxon>Ranatra</taxon>
    </lineage>
</organism>
<dbReference type="Gene3D" id="3.80.10.10">
    <property type="entry name" value="Ribonuclease Inhibitor"/>
    <property type="match status" value="3"/>
</dbReference>
<dbReference type="EMBL" id="JBFDAA010000006">
    <property type="protein sequence ID" value="KAL1132015.1"/>
    <property type="molecule type" value="Genomic_DNA"/>
</dbReference>
<comment type="caution">
    <text evidence="3">The sequence shown here is derived from an EMBL/GenBank/DDBJ whole genome shotgun (WGS) entry which is preliminary data.</text>
</comment>
<feature type="compositionally biased region" description="Acidic residues" evidence="2">
    <location>
        <begin position="165"/>
        <end position="175"/>
    </location>
</feature>
<feature type="compositionally biased region" description="Acidic residues" evidence="2">
    <location>
        <begin position="56"/>
        <end position="78"/>
    </location>
</feature>
<keyword evidence="4" id="KW-1185">Reference proteome</keyword>
<feature type="compositionally biased region" description="Polar residues" evidence="2">
    <location>
        <begin position="1"/>
        <end position="11"/>
    </location>
</feature>
<dbReference type="Pfam" id="PF13516">
    <property type="entry name" value="LRR_6"/>
    <property type="match status" value="5"/>
</dbReference>
<feature type="region of interest" description="Disordered" evidence="2">
    <location>
        <begin position="1"/>
        <end position="175"/>
    </location>
</feature>
<dbReference type="PROSITE" id="PS51450">
    <property type="entry name" value="LRR"/>
    <property type="match status" value="1"/>
</dbReference>
<sequence>MSSEDVVQNQIEVGGEEVPGEFVEAEGGGEEGDDEFGEDEGGDDEFGEDDRGGGEFGEDEGGDDDLGEDGGGGDDLGEDEGRGDDLGEDEGGDDDLGEDEGGYDDLGEDEGGDDDLGEDEGGDDDLGEDEGGGDELGEGEESGDEFEEDERGSANIAEGGGGDVLSDEGGSEEEAGVALQLRGSGKSWRQAEGESSGEELRSPLEVVGDQDRLEPKVSGEGLFSETVPLVSGERATRLGSAVRFAAASWHIDEDVSRRTIRGDYQLSEIFLRCMCFKYPDMKRKDLVLRGDELYKRIGRRINDVDIETICEFVKTHPEVVGLDLSYNRITENGASYLFYFLTGNKCLESLNLMDNNIRNVDVLQEMGADLHLKTLRLKGNELEKKLGMNYDPDSIAEDGDMPKPVRTRELRPRDDRPRMLHAPLMNWVVQGGMAIARLVEETMTLEVVDVGQTEQDVYSLVHLTNALAFNRTLTVVDLSGLLSRLYYQAHTDHFARLIGNMLKFNTTLVELHLEKNGLTDHDLEVMLWHGMEVNKTLQLIDLSANHIGDQGADILASYLDHTRQLKGIMLRSNMIRDTGARSLSFKLPFSKVILLDLSHNRIGDQGMVDLLLTLKKPFPLLAFFFFGNLFKERVIKLVHKLILAGELWNDAVDVVVYEVDGVYSCALNGFADQYRRRYYCLPSTTWPQVYRLRRYPPVLEHSLDFKYHNPIPKRVPVSWIEHSGRPPTEPSFRKTCSL</sequence>
<dbReference type="SMART" id="SM00368">
    <property type="entry name" value="LRR_RI"/>
    <property type="match status" value="4"/>
</dbReference>
<dbReference type="SUPFAM" id="SSF52047">
    <property type="entry name" value="RNI-like"/>
    <property type="match status" value="1"/>
</dbReference>
<evidence type="ECO:0000256" key="1">
    <source>
        <dbReference type="ARBA" id="ARBA00022737"/>
    </source>
</evidence>
<dbReference type="AlphaFoldDB" id="A0ABD0YL91"/>